<sequence length="70" mass="7354">MNHSLYSADRMTHLKIVVVGLVAAIGIAGLSISAHLTAEANGVQTAHANAPVLKASKTMMLTDSEQQVIR</sequence>
<keyword evidence="1" id="KW-0812">Transmembrane</keyword>
<organism evidence="2 3">
    <name type="scientific">Afipia carboxidovorans (strain ATCC 49405 / DSM 1227 / KCTC 32145 / OM5)</name>
    <name type="common">Oligotropha carboxidovorans</name>
    <dbReference type="NCBI Taxonomy" id="504832"/>
    <lineage>
        <taxon>Bacteria</taxon>
        <taxon>Pseudomonadati</taxon>
        <taxon>Pseudomonadota</taxon>
        <taxon>Alphaproteobacteria</taxon>
        <taxon>Hyphomicrobiales</taxon>
        <taxon>Nitrobacteraceae</taxon>
        <taxon>Afipia</taxon>
    </lineage>
</organism>
<dbReference type="AlphaFoldDB" id="B6JIF9"/>
<evidence type="ECO:0000313" key="2">
    <source>
        <dbReference type="EMBL" id="AEI05714.1"/>
    </source>
</evidence>
<name>B6JIF9_AFIC5</name>
<evidence type="ECO:0000313" key="3">
    <source>
        <dbReference type="Proteomes" id="UP000007730"/>
    </source>
</evidence>
<dbReference type="RefSeq" id="WP_012564238.1">
    <property type="nucleotide sequence ID" value="NC_011386.1"/>
</dbReference>
<evidence type="ECO:0000256" key="1">
    <source>
        <dbReference type="SAM" id="Phobius"/>
    </source>
</evidence>
<dbReference type="eggNOG" id="ENOG5032HXN">
    <property type="taxonomic scope" value="Bacteria"/>
</dbReference>
<keyword evidence="3" id="KW-1185">Reference proteome</keyword>
<dbReference type="Proteomes" id="UP000007730">
    <property type="component" value="Chromosome"/>
</dbReference>
<dbReference type="EMBL" id="CP002826">
    <property type="protein sequence ID" value="AEI05714.1"/>
    <property type="molecule type" value="Genomic_DNA"/>
</dbReference>
<dbReference type="OrthoDB" id="8141091at2"/>
<accession>B6JIF9</accession>
<keyword evidence="1" id="KW-1133">Transmembrane helix</keyword>
<dbReference type="PATRIC" id="fig|504832.7.peg.1055"/>
<dbReference type="HOGENOM" id="CLU_193825_0_0_5"/>
<dbReference type="KEGG" id="oca:OCAR_7106"/>
<feature type="transmembrane region" description="Helical" evidence="1">
    <location>
        <begin position="12"/>
        <end position="32"/>
    </location>
</feature>
<proteinExistence type="predicted"/>
<dbReference type="KEGG" id="ocg:OCA5_c09940"/>
<reference evidence="2 3" key="1">
    <citation type="journal article" date="2011" name="J. Bacteriol.">
        <title>Complete genome sequences of the chemolithoautotrophic Oligotropha carboxidovorans strains OM4 and OM5.</title>
        <authorList>
            <person name="Volland S."/>
            <person name="Rachinger M."/>
            <person name="Strittmatter A."/>
            <person name="Daniel R."/>
            <person name="Gottschalk G."/>
            <person name="Meyer O."/>
        </authorList>
    </citation>
    <scope>NUCLEOTIDE SEQUENCE [LARGE SCALE GENOMIC DNA]</scope>
    <source>
        <strain evidence="3">ATCC 49405 / DSM 1227 / KCTC 32145 / OM5</strain>
    </source>
</reference>
<keyword evidence="1" id="KW-0472">Membrane</keyword>
<protein>
    <submittedName>
        <fullName evidence="2">Uncharacterized protein</fullName>
    </submittedName>
</protein>
<gene>
    <name evidence="2" type="ordered locus">OCA5_c09940</name>
</gene>